<name>M0QCG1_9ACTN</name>
<protein>
    <recommendedName>
        <fullName evidence="4">Esterase</fullName>
    </recommendedName>
</protein>
<keyword evidence="1" id="KW-0472">Membrane</keyword>
<proteinExistence type="predicted"/>
<dbReference type="Proteomes" id="UP000011666">
    <property type="component" value="Unassembled WGS sequence"/>
</dbReference>
<feature type="transmembrane region" description="Helical" evidence="1">
    <location>
        <begin position="38"/>
        <end position="60"/>
    </location>
</feature>
<feature type="transmembrane region" description="Helical" evidence="1">
    <location>
        <begin position="102"/>
        <end position="120"/>
    </location>
</feature>
<dbReference type="EMBL" id="BANX01000001">
    <property type="protein sequence ID" value="GAC66250.1"/>
    <property type="molecule type" value="Genomic_DNA"/>
</dbReference>
<evidence type="ECO:0000313" key="3">
    <source>
        <dbReference type="Proteomes" id="UP000011666"/>
    </source>
</evidence>
<gene>
    <name evidence="2" type="ORF">GS4_01_00510</name>
</gene>
<dbReference type="AlphaFoldDB" id="M0QCG1"/>
<dbReference type="Pfam" id="PF00756">
    <property type="entry name" value="Esterase"/>
    <property type="match status" value="1"/>
</dbReference>
<comment type="caution">
    <text evidence="2">The sequence shown here is derived from an EMBL/GenBank/DDBJ whole genome shotgun (WGS) entry which is preliminary data.</text>
</comment>
<dbReference type="SUPFAM" id="SSF53474">
    <property type="entry name" value="alpha/beta-Hydrolases"/>
    <property type="match status" value="1"/>
</dbReference>
<dbReference type="OrthoDB" id="3723842at2"/>
<dbReference type="InterPro" id="IPR029058">
    <property type="entry name" value="AB_hydrolase_fold"/>
</dbReference>
<accession>M0QCG1</accession>
<feature type="transmembrane region" description="Helical" evidence="1">
    <location>
        <begin position="12"/>
        <end position="31"/>
    </location>
</feature>
<evidence type="ECO:0008006" key="4">
    <source>
        <dbReference type="Google" id="ProtNLM"/>
    </source>
</evidence>
<keyword evidence="3" id="KW-1185">Reference proteome</keyword>
<dbReference type="Gene3D" id="3.40.50.1820">
    <property type="entry name" value="alpha/beta hydrolase"/>
    <property type="match status" value="1"/>
</dbReference>
<dbReference type="GO" id="GO:0016747">
    <property type="term" value="F:acyltransferase activity, transferring groups other than amino-acyl groups"/>
    <property type="evidence" value="ECO:0007669"/>
    <property type="project" value="TreeGrafter"/>
</dbReference>
<evidence type="ECO:0000313" key="2">
    <source>
        <dbReference type="EMBL" id="GAC66250.1"/>
    </source>
</evidence>
<dbReference type="PANTHER" id="PTHR48098:SF1">
    <property type="entry name" value="DIACYLGLYCEROL ACYLTRANSFERASE_MYCOLYLTRANSFERASE AG85A"/>
    <property type="match status" value="1"/>
</dbReference>
<dbReference type="PANTHER" id="PTHR48098">
    <property type="entry name" value="ENTEROCHELIN ESTERASE-RELATED"/>
    <property type="match status" value="1"/>
</dbReference>
<reference evidence="2 3" key="1">
    <citation type="submission" date="2013-01" db="EMBL/GenBank/DDBJ databases">
        <title>Whole genome shotgun sequence of Gordonia soli NBRC 108243.</title>
        <authorList>
            <person name="Isaki-Nakamura S."/>
            <person name="Hosoyama A."/>
            <person name="Tsuchikane K."/>
            <person name="Ando Y."/>
            <person name="Baba S."/>
            <person name="Ohji S."/>
            <person name="Hamada M."/>
            <person name="Tamura T."/>
            <person name="Yamazoe A."/>
            <person name="Yamazaki S."/>
            <person name="Fujita N."/>
        </authorList>
    </citation>
    <scope>NUCLEOTIDE SEQUENCE [LARGE SCALE GENOMIC DNA]</scope>
    <source>
        <strain evidence="2 3">NBRC 108243</strain>
    </source>
</reference>
<sequence length="430" mass="45148">MGDAAQLSIIDGWVPLGVTVAGVLGFAWLILLPRKRYLLVVVPIAVAVSAALTVAAYFVVEKVWRPFPEPIPLKVYAWGGVAVLGVVLVIARLIVGPGIAGRVVTVIAGILAIALGLAHINISYASYPTVGALAGDVGARSVSLSELDRDDLKVVPIDQWHKPSEMPAGGAILTATIPPTKSRFTARPAKVYLPPAIFTSPAPRLPVLVLLAGQPGSPDDWLLGGQLVNTMDAFARAHHGLTPIVIVADGTGTELGNPLCMNSRLGEVGTYLTADVGAWAASEITAADTDRRHWSAGGLSYGGTCALQLATNYPTEYPTFLDMSGQLEPTLGDRKRTIDIAFGGDAAAFRAVNPMDLMATRKFPGSAGAFTVGSSDGEYKPGVKTTYEAARKAGMDVHYSEVPGGHTFAVWSASLKQQLPWLARRLGIPG</sequence>
<dbReference type="eggNOG" id="COG0627">
    <property type="taxonomic scope" value="Bacteria"/>
</dbReference>
<dbReference type="RefSeq" id="WP_007616269.1">
    <property type="nucleotide sequence ID" value="NZ_BANX01000001.1"/>
</dbReference>
<dbReference type="STRING" id="1223545.GS4_01_00510"/>
<keyword evidence="1" id="KW-1133">Transmembrane helix</keyword>
<organism evidence="2 3">
    <name type="scientific">Gordonia soli NBRC 108243</name>
    <dbReference type="NCBI Taxonomy" id="1223545"/>
    <lineage>
        <taxon>Bacteria</taxon>
        <taxon>Bacillati</taxon>
        <taxon>Actinomycetota</taxon>
        <taxon>Actinomycetes</taxon>
        <taxon>Mycobacteriales</taxon>
        <taxon>Gordoniaceae</taxon>
        <taxon>Gordonia</taxon>
    </lineage>
</organism>
<dbReference type="InterPro" id="IPR050583">
    <property type="entry name" value="Mycobacterial_A85_antigen"/>
</dbReference>
<dbReference type="InterPro" id="IPR000801">
    <property type="entry name" value="Esterase-like"/>
</dbReference>
<keyword evidence="1" id="KW-0812">Transmembrane</keyword>
<feature type="transmembrane region" description="Helical" evidence="1">
    <location>
        <begin position="75"/>
        <end position="95"/>
    </location>
</feature>
<evidence type="ECO:0000256" key="1">
    <source>
        <dbReference type="SAM" id="Phobius"/>
    </source>
</evidence>